<comment type="caution">
    <text evidence="2">The sequence shown here is derived from an EMBL/GenBank/DDBJ whole genome shotgun (WGS) entry which is preliminary data.</text>
</comment>
<dbReference type="InterPro" id="IPR001810">
    <property type="entry name" value="F-box_dom"/>
</dbReference>
<dbReference type="Proteomes" id="UP000734854">
    <property type="component" value="Unassembled WGS sequence"/>
</dbReference>
<protein>
    <recommendedName>
        <fullName evidence="1">F-box domain-containing protein</fullName>
    </recommendedName>
</protein>
<keyword evidence="3" id="KW-1185">Reference proteome</keyword>
<proteinExistence type="predicted"/>
<dbReference type="InterPro" id="IPR001611">
    <property type="entry name" value="Leu-rich_rpt"/>
</dbReference>
<name>A0A8J5LGF5_ZINOF</name>
<evidence type="ECO:0000313" key="2">
    <source>
        <dbReference type="EMBL" id="KAG6514397.1"/>
    </source>
</evidence>
<dbReference type="Pfam" id="PF18511">
    <property type="entry name" value="F-box_5"/>
    <property type="match status" value="1"/>
</dbReference>
<dbReference type="AlphaFoldDB" id="A0A8J5LGF5"/>
<sequence length="618" mass="69476">MSSPTSMLPKRMSAIDPRQLATPLGDTINEHRGRLRNHRPTAASDVRFRLHMAAKMQKLAVVAFLLALIVSGGEAGPDGDLWDKHSEYKFLKCSQYCDDRLAVCIADKCVPLPYGKVKYYCHVGCEAKHLVCEKKYASKENSGCICVIMGFLVEDFPKELLVDIVKRIERTADRNSISLVCKRLYEIDREHRDFLKVGSGLHPATEALTALCLRFANIKTLEITYFGWMSNSGKQLDNQGLFVLCSNCPLLTELTLSFCSFINDSGLAYLSSCPKLRSLKLNFAQSISSNGILSLVVGCKNLSALHLIRCMRVTSVEWLAYLGQFGKLQDLSIKYCKGISEDDMIKLGPGWNNLRHFEFEMDAYYRHPKVYDNSLTEKWANHLNCENLRELILVNCILPRSRGLCCLLWRCEALIRLNLDMCIGVKDSDMIALSQKSRNLRSISIRIPSRYFVSIYQTSSLRFSDESLTALSIGCLLLEVFELSFSDGEFPSLSCLTQSGILTLIQSCPIRILVLDSTCFFNDIGMEALSTAPYLQTLKLVKCQEVTDEGMQLIACFPCLTTLSLCKCLGITDDGFKLLIGLHKLDLLIVEDCPQISEDGVQRAARVVSYKQDLSWLY</sequence>
<dbReference type="InterPro" id="IPR032675">
    <property type="entry name" value="LRR_dom_sf"/>
</dbReference>
<dbReference type="SUPFAM" id="SSF52047">
    <property type="entry name" value="RNI-like"/>
    <property type="match status" value="1"/>
</dbReference>
<dbReference type="InterPro" id="IPR041567">
    <property type="entry name" value="COI1_F-box"/>
</dbReference>
<dbReference type="SMART" id="SM00367">
    <property type="entry name" value="LRR_CC"/>
    <property type="match status" value="8"/>
</dbReference>
<dbReference type="EMBL" id="JACMSC010000007">
    <property type="protein sequence ID" value="KAG6514397.1"/>
    <property type="molecule type" value="Genomic_DNA"/>
</dbReference>
<dbReference type="FunFam" id="1.20.1280.50:FF:000023">
    <property type="entry name" value="F-box/LRR-repeat protein 4"/>
    <property type="match status" value="1"/>
</dbReference>
<dbReference type="GO" id="GO:0019005">
    <property type="term" value="C:SCF ubiquitin ligase complex"/>
    <property type="evidence" value="ECO:0007669"/>
    <property type="project" value="TreeGrafter"/>
</dbReference>
<dbReference type="PANTHER" id="PTHR13318:SF182">
    <property type="entry name" value="F-BOX_LRR-REPEAT PROTEIN 14"/>
    <property type="match status" value="1"/>
</dbReference>
<reference evidence="2 3" key="1">
    <citation type="submission" date="2020-08" db="EMBL/GenBank/DDBJ databases">
        <title>Plant Genome Project.</title>
        <authorList>
            <person name="Zhang R.-G."/>
        </authorList>
    </citation>
    <scope>NUCLEOTIDE SEQUENCE [LARGE SCALE GENOMIC DNA]</scope>
    <source>
        <tissue evidence="2">Rhizome</tissue>
    </source>
</reference>
<dbReference type="GO" id="GO:0031146">
    <property type="term" value="P:SCF-dependent proteasomal ubiquitin-dependent protein catabolic process"/>
    <property type="evidence" value="ECO:0007669"/>
    <property type="project" value="TreeGrafter"/>
</dbReference>
<dbReference type="PROSITE" id="PS50181">
    <property type="entry name" value="FBOX"/>
    <property type="match status" value="1"/>
</dbReference>
<evidence type="ECO:0000259" key="1">
    <source>
        <dbReference type="PROSITE" id="PS50181"/>
    </source>
</evidence>
<dbReference type="CDD" id="cd22159">
    <property type="entry name" value="F-box_AtTIR1-like"/>
    <property type="match status" value="1"/>
</dbReference>
<dbReference type="InterPro" id="IPR006553">
    <property type="entry name" value="Leu-rich_rpt_Cys-con_subtyp"/>
</dbReference>
<accession>A0A8J5LGF5</accession>
<organism evidence="2 3">
    <name type="scientific">Zingiber officinale</name>
    <name type="common">Ginger</name>
    <name type="synonym">Amomum zingiber</name>
    <dbReference type="NCBI Taxonomy" id="94328"/>
    <lineage>
        <taxon>Eukaryota</taxon>
        <taxon>Viridiplantae</taxon>
        <taxon>Streptophyta</taxon>
        <taxon>Embryophyta</taxon>
        <taxon>Tracheophyta</taxon>
        <taxon>Spermatophyta</taxon>
        <taxon>Magnoliopsida</taxon>
        <taxon>Liliopsida</taxon>
        <taxon>Zingiberales</taxon>
        <taxon>Zingiberaceae</taxon>
        <taxon>Zingiber</taxon>
    </lineage>
</organism>
<evidence type="ECO:0000313" key="3">
    <source>
        <dbReference type="Proteomes" id="UP000734854"/>
    </source>
</evidence>
<dbReference type="Gene3D" id="1.20.1280.50">
    <property type="match status" value="1"/>
</dbReference>
<dbReference type="FunFam" id="3.80.10.10:FF:000690">
    <property type="entry name" value="F-box/LRR-repeat protein 14"/>
    <property type="match status" value="1"/>
</dbReference>
<dbReference type="PANTHER" id="PTHR13318">
    <property type="entry name" value="PARTNER OF PAIRED, ISOFORM B-RELATED"/>
    <property type="match status" value="1"/>
</dbReference>
<gene>
    <name evidence="2" type="ORF">ZIOFF_024750</name>
</gene>
<feature type="domain" description="F-box" evidence="1">
    <location>
        <begin position="150"/>
        <end position="197"/>
    </location>
</feature>
<dbReference type="Gene3D" id="3.80.10.10">
    <property type="entry name" value="Ribonuclease Inhibitor"/>
    <property type="match status" value="2"/>
</dbReference>
<dbReference type="Pfam" id="PF13516">
    <property type="entry name" value="LRR_6"/>
    <property type="match status" value="2"/>
</dbReference>